<comment type="similarity">
    <text evidence="2 6">Belongs to the flagella basal body rod proteins family.</text>
</comment>
<accession>A0A0K2Y0S0</accession>
<dbReference type="Gene3D" id="3.30.70.2120">
    <property type="match status" value="1"/>
</dbReference>
<dbReference type="GO" id="GO:0009425">
    <property type="term" value="C:bacterial-type flagellum basal body"/>
    <property type="evidence" value="ECO:0007669"/>
    <property type="project" value="UniProtKB-SubCell"/>
</dbReference>
<dbReference type="PANTHER" id="PTHR30435">
    <property type="entry name" value="FLAGELLAR PROTEIN"/>
    <property type="match status" value="1"/>
</dbReference>
<keyword evidence="11" id="KW-0282">Flagellum</keyword>
<evidence type="ECO:0000259" key="8">
    <source>
        <dbReference type="Pfam" id="PF06429"/>
    </source>
</evidence>
<evidence type="ECO:0000256" key="3">
    <source>
        <dbReference type="ARBA" id="ARBA00019015"/>
    </source>
</evidence>
<dbReference type="SUPFAM" id="SSF117143">
    <property type="entry name" value="Flagellar hook protein flgE"/>
    <property type="match status" value="1"/>
</dbReference>
<comment type="subcellular location">
    <subcellularLocation>
        <location evidence="1 6">Bacterial flagellum basal body</location>
    </subcellularLocation>
</comment>
<keyword evidence="11" id="KW-0969">Cilium</keyword>
<dbReference type="PANTHER" id="PTHR30435:SF19">
    <property type="entry name" value="FLAGELLAR BASAL-BODY ROD PROTEIN FLGG"/>
    <property type="match status" value="1"/>
</dbReference>
<dbReference type="Gene3D" id="2.60.98.20">
    <property type="entry name" value="Flagellar hook protein FlgE"/>
    <property type="match status" value="1"/>
</dbReference>
<name>A0A0K2Y0S0_9HELI</name>
<dbReference type="InterPro" id="IPR037925">
    <property type="entry name" value="FlgE/F/G-like"/>
</dbReference>
<protein>
    <recommendedName>
        <fullName evidence="3 5">Flagellar hook protein FlgE</fullName>
    </recommendedName>
</protein>
<evidence type="ECO:0000256" key="4">
    <source>
        <dbReference type="ARBA" id="ARBA00023143"/>
    </source>
</evidence>
<evidence type="ECO:0000256" key="6">
    <source>
        <dbReference type="RuleBase" id="RU362116"/>
    </source>
</evidence>
<dbReference type="InterPro" id="IPR037058">
    <property type="entry name" value="Falgellar_hook_FlgE_sf"/>
</dbReference>
<dbReference type="Pfam" id="PF00460">
    <property type="entry name" value="Flg_bb_rod"/>
    <property type="match status" value="1"/>
</dbReference>
<dbReference type="InterPro" id="IPR053967">
    <property type="entry name" value="LlgE_F_G-like_D1"/>
</dbReference>
<evidence type="ECO:0000256" key="5">
    <source>
        <dbReference type="NCBIfam" id="TIGR02489"/>
    </source>
</evidence>
<sequence length="718" mass="77067">MLRSLWSGVNGMQAHQIALDIESNNIANVNTTGFKYSRASFVDMLSQVKLIATSPYKNGLGGQNDFSVGLGVGVDATTKIFSQGNLQNTDVKTDLAIEGDGFFVISPDRGVTRNFTRSGEFLFDAQGSLVTTGGFVVQGWVRDPKDMGSKGSETDLLKIDNTKPLQNIRIDPGMVMPARSSTRISMRANLNAGRHTEQMGNIFMLDSSTRTPSDGVKPQYDSATNLTQVAEDMGSLFNEDGDAFLLNEDQGIWVSYKNATMKKDILATNQNSTLELNGTKISFTNDSTISRISTLSAAQNAINAVKNKTGVEAYIDNGQLRLENKNNLEGDKHVKNIVVTGAGTGAFAKFVKGDQNITAFRYRYTKGIDADSTTGQFKTTEDLRALMQHDANIVKDPSLKANYKDSTASVSVKINRNGMFEITNKDDGKPQKDNLSIFVTNYASDKVTKNVLFGRTMGALNTASLIEGGVSTSTSKLTHATHASSIDVVDSLGTKHTMRLEFYKTGGAEWRFRVIVPEPGEIVGSAPERPNVFESGVLHFNKDGSLAGMNPPLLQFNPHNGADSPQRITLNFGTAGAFDGITSVDKISETYAIEQNGYVAGDLMDVRFDDNGTLLGAFSNGKSLALAQVALANFANDAGLQADGGSVFSETSNSGKALIGAANTGRRGGVSGSKLESSNVDLSRSLTNLIVVQRGFQANSKAVTTSDQILNTLLNLKQ</sequence>
<keyword evidence="4 6" id="KW-0975">Bacterial flagellum</keyword>
<organism evidence="11">
    <name type="scientific">Helicobacter ailurogastricus</name>
    <dbReference type="NCBI Taxonomy" id="1578720"/>
    <lineage>
        <taxon>Bacteria</taxon>
        <taxon>Pseudomonadati</taxon>
        <taxon>Campylobacterota</taxon>
        <taxon>Epsilonproteobacteria</taxon>
        <taxon>Campylobacterales</taxon>
        <taxon>Helicobacteraceae</taxon>
        <taxon>Helicobacter</taxon>
    </lineage>
</organism>
<evidence type="ECO:0000313" key="11">
    <source>
        <dbReference type="EMBL" id="CRF52896.1"/>
    </source>
</evidence>
<evidence type="ECO:0000259" key="10">
    <source>
        <dbReference type="Pfam" id="PF22692"/>
    </source>
</evidence>
<reference evidence="11" key="1">
    <citation type="submission" date="2014-12" db="EMBL/GenBank/DDBJ databases">
        <title>Whole genome sequences of four Staphylococcus schleiferi canine isolates.</title>
        <authorList>
            <person name="Misic A.M."/>
            <person name="Cain C."/>
            <person name="Morris D.O."/>
            <person name="Rankin S."/>
            <person name="Beiting D."/>
        </authorList>
    </citation>
    <scope>NUCLEOTIDE SEQUENCE</scope>
    <source>
        <strain evidence="11">ASB7</strain>
    </source>
</reference>
<feature type="domain" description="Flagellar basal body rod protein N-terminal" evidence="7">
    <location>
        <begin position="8"/>
        <end position="35"/>
    </location>
</feature>
<evidence type="ECO:0000256" key="2">
    <source>
        <dbReference type="ARBA" id="ARBA00009677"/>
    </source>
</evidence>
<gene>
    <name evidence="11" type="ORF">HAL07_13610</name>
</gene>
<dbReference type="InterPro" id="IPR010930">
    <property type="entry name" value="Flg_bb/hook_C_dom"/>
</dbReference>
<dbReference type="InterPro" id="IPR011491">
    <property type="entry name" value="FlgE_D2"/>
</dbReference>
<dbReference type="EMBL" id="CDMG01000009">
    <property type="protein sequence ID" value="CRF52896.1"/>
    <property type="molecule type" value="Genomic_DNA"/>
</dbReference>
<dbReference type="RefSeq" id="WP_053945519.1">
    <property type="nucleotide sequence ID" value="NZ_BSCV01000031.1"/>
</dbReference>
<dbReference type="InterPro" id="IPR010810">
    <property type="entry name" value="Flagellin_hook_IN_motif"/>
</dbReference>
<feature type="domain" description="Flagellar basal-body/hook protein C-terminal" evidence="8">
    <location>
        <begin position="675"/>
        <end position="716"/>
    </location>
</feature>
<dbReference type="InterPro" id="IPR020013">
    <property type="entry name" value="Flagellar_FlgE/F/G"/>
</dbReference>
<evidence type="ECO:0000256" key="1">
    <source>
        <dbReference type="ARBA" id="ARBA00004117"/>
    </source>
</evidence>
<dbReference type="GO" id="GO:0071978">
    <property type="term" value="P:bacterial-type flagellum-dependent swarming motility"/>
    <property type="evidence" value="ECO:0007669"/>
    <property type="project" value="TreeGrafter"/>
</dbReference>
<evidence type="ECO:0000259" key="9">
    <source>
        <dbReference type="Pfam" id="PF07559"/>
    </source>
</evidence>
<proteinExistence type="inferred from homology"/>
<keyword evidence="11" id="KW-0966">Cell projection</keyword>
<evidence type="ECO:0000259" key="7">
    <source>
        <dbReference type="Pfam" id="PF00460"/>
    </source>
</evidence>
<dbReference type="Proteomes" id="UP000043437">
    <property type="component" value="Unassembled WGS sequence"/>
</dbReference>
<feature type="domain" description="Flagellar hook protein FlgE D2" evidence="9">
    <location>
        <begin position="475"/>
        <end position="598"/>
    </location>
</feature>
<dbReference type="GO" id="GO:0044781">
    <property type="term" value="P:bacterial-type flagellum organization"/>
    <property type="evidence" value="ECO:0007669"/>
    <property type="project" value="InterPro"/>
</dbReference>
<dbReference type="NCBIfam" id="TIGR03506">
    <property type="entry name" value="FlgEFG_subfam"/>
    <property type="match status" value="2"/>
</dbReference>
<dbReference type="Pfam" id="PF07559">
    <property type="entry name" value="FlgE_D2"/>
    <property type="match status" value="1"/>
</dbReference>
<feature type="domain" description="Flagellar hook protein FlgE/F/G-like D1" evidence="10">
    <location>
        <begin position="96"/>
        <end position="149"/>
    </location>
</feature>
<dbReference type="NCBIfam" id="TIGR02489">
    <property type="entry name" value="flgE_epsilon"/>
    <property type="match status" value="1"/>
</dbReference>
<dbReference type="AlphaFoldDB" id="A0A0K2Y0S0"/>
<dbReference type="Pfam" id="PF06429">
    <property type="entry name" value="Flg_bbr_C"/>
    <property type="match status" value="1"/>
</dbReference>
<dbReference type="Pfam" id="PF22692">
    <property type="entry name" value="LlgE_F_G_D1"/>
    <property type="match status" value="1"/>
</dbReference>
<dbReference type="Pfam" id="PF07196">
    <property type="entry name" value="Flagellin_IN"/>
    <property type="match status" value="1"/>
</dbReference>
<dbReference type="InterPro" id="IPR001444">
    <property type="entry name" value="Flag_bb_rod_N"/>
</dbReference>
<dbReference type="InterPro" id="IPR012835">
    <property type="entry name" value="FlgE_epsilon"/>
</dbReference>
<dbReference type="GeneID" id="82132288"/>